<sequence length="189" mass="19190">MGAGADDRLRGGLIAGLALAALAAGGWWWRAAAPASGPVPAALSSAPAPVEQSPVDRFLVDPENGYIIQATGADPDEPLVLHQKSGAAMPEVSHVVWEDRSRLAAGDVPLARQSSSSYGERHMLVVTCSGSGALTVTIAGSLDDRPGQRVPCSGSPTTLALTSAGGPLLVRFTAADGAVDLDARLVAVF</sequence>
<keyword evidence="1" id="KW-0812">Transmembrane</keyword>
<proteinExistence type="predicted"/>
<dbReference type="Proteomes" id="UP000199413">
    <property type="component" value="Unassembled WGS sequence"/>
</dbReference>
<evidence type="ECO:0000313" key="3">
    <source>
        <dbReference type="Proteomes" id="UP000199413"/>
    </source>
</evidence>
<evidence type="ECO:0000256" key="1">
    <source>
        <dbReference type="SAM" id="Phobius"/>
    </source>
</evidence>
<reference evidence="3" key="1">
    <citation type="submission" date="2016-06" db="EMBL/GenBank/DDBJ databases">
        <authorList>
            <person name="Varghese N."/>
            <person name="Submissions Spin"/>
        </authorList>
    </citation>
    <scope>NUCLEOTIDE SEQUENCE [LARGE SCALE GENOMIC DNA]</scope>
    <source>
        <strain evidence="3">DSM 45431</strain>
    </source>
</reference>
<evidence type="ECO:0000313" key="2">
    <source>
        <dbReference type="EMBL" id="SCL14594.1"/>
    </source>
</evidence>
<protein>
    <submittedName>
        <fullName evidence="2">Uncharacterized protein</fullName>
    </submittedName>
</protein>
<dbReference type="EMBL" id="FMHV01000002">
    <property type="protein sequence ID" value="SCL14594.1"/>
    <property type="molecule type" value="Genomic_DNA"/>
</dbReference>
<dbReference type="RefSeq" id="WP_091336225.1">
    <property type="nucleotide sequence ID" value="NZ_FMHV01000002.1"/>
</dbReference>
<organism evidence="2 3">
    <name type="scientific">Micromonospora rhizosphaerae</name>
    <dbReference type="NCBI Taxonomy" id="568872"/>
    <lineage>
        <taxon>Bacteria</taxon>
        <taxon>Bacillati</taxon>
        <taxon>Actinomycetota</taxon>
        <taxon>Actinomycetes</taxon>
        <taxon>Micromonosporales</taxon>
        <taxon>Micromonosporaceae</taxon>
        <taxon>Micromonospora</taxon>
    </lineage>
</organism>
<dbReference type="AlphaFoldDB" id="A0A1C6RC08"/>
<dbReference type="OrthoDB" id="3397798at2"/>
<keyword evidence="1" id="KW-0472">Membrane</keyword>
<keyword evidence="3" id="KW-1185">Reference proteome</keyword>
<accession>A0A1C6RC08</accession>
<gene>
    <name evidence="2" type="ORF">GA0070624_0470</name>
</gene>
<feature type="transmembrane region" description="Helical" evidence="1">
    <location>
        <begin position="12"/>
        <end position="29"/>
    </location>
</feature>
<keyword evidence="1" id="KW-1133">Transmembrane helix</keyword>
<name>A0A1C6RC08_9ACTN</name>